<feature type="transmembrane region" description="Helical" evidence="5">
    <location>
        <begin position="30"/>
        <end position="46"/>
    </location>
</feature>
<keyword evidence="3 5" id="KW-1133">Transmembrane helix</keyword>
<evidence type="ECO:0000256" key="1">
    <source>
        <dbReference type="ARBA" id="ARBA00004141"/>
    </source>
</evidence>
<evidence type="ECO:0000256" key="4">
    <source>
        <dbReference type="ARBA" id="ARBA00023136"/>
    </source>
</evidence>
<feature type="transmembrane region" description="Helical" evidence="5">
    <location>
        <begin position="282"/>
        <end position="303"/>
    </location>
</feature>
<feature type="transmembrane region" description="Helical" evidence="5">
    <location>
        <begin position="165"/>
        <end position="185"/>
    </location>
</feature>
<dbReference type="EMBL" id="RAQJ01000002">
    <property type="protein sequence ID" value="RKE95309.1"/>
    <property type="molecule type" value="Genomic_DNA"/>
</dbReference>
<evidence type="ECO:0000313" key="7">
    <source>
        <dbReference type="EMBL" id="RKE95309.1"/>
    </source>
</evidence>
<feature type="transmembrane region" description="Helical" evidence="5">
    <location>
        <begin position="53"/>
        <end position="72"/>
    </location>
</feature>
<evidence type="ECO:0000256" key="5">
    <source>
        <dbReference type="SAM" id="Phobius"/>
    </source>
</evidence>
<evidence type="ECO:0000256" key="2">
    <source>
        <dbReference type="ARBA" id="ARBA00022692"/>
    </source>
</evidence>
<dbReference type="RefSeq" id="WP_120200625.1">
    <property type="nucleotide sequence ID" value="NZ_RAQJ01000002.1"/>
</dbReference>
<keyword evidence="4 5" id="KW-0472">Membrane</keyword>
<dbReference type="OrthoDB" id="695378at2"/>
<feature type="transmembrane region" description="Helical" evidence="5">
    <location>
        <begin position="134"/>
        <end position="153"/>
    </location>
</feature>
<name>A0A420DMC3_9FLAO</name>
<feature type="transmembrane region" description="Helical" evidence="5">
    <location>
        <begin position="104"/>
        <end position="122"/>
    </location>
</feature>
<dbReference type="Proteomes" id="UP000284892">
    <property type="component" value="Unassembled WGS sequence"/>
</dbReference>
<dbReference type="PANTHER" id="PTHR37422">
    <property type="entry name" value="TEICHURONIC ACID BIOSYNTHESIS PROTEIN TUAE"/>
    <property type="match status" value="1"/>
</dbReference>
<dbReference type="InterPro" id="IPR007016">
    <property type="entry name" value="O-antigen_ligase-rel_domated"/>
</dbReference>
<protein>
    <submittedName>
        <fullName evidence="7">O-antigen ligase-like membrane protein</fullName>
    </submittedName>
</protein>
<feature type="transmembrane region" description="Helical" evidence="5">
    <location>
        <begin position="197"/>
        <end position="213"/>
    </location>
</feature>
<accession>A0A420DMC3</accession>
<keyword evidence="2 5" id="KW-0812">Transmembrane</keyword>
<comment type="subcellular location">
    <subcellularLocation>
        <location evidence="1">Membrane</location>
        <topology evidence="1">Multi-pass membrane protein</topology>
    </subcellularLocation>
</comment>
<organism evidence="7 8">
    <name type="scientific">Ichthyenterobacterium magnum</name>
    <dbReference type="NCBI Taxonomy" id="1230530"/>
    <lineage>
        <taxon>Bacteria</taxon>
        <taxon>Pseudomonadati</taxon>
        <taxon>Bacteroidota</taxon>
        <taxon>Flavobacteriia</taxon>
        <taxon>Flavobacteriales</taxon>
        <taxon>Flavobacteriaceae</taxon>
        <taxon>Ichthyenterobacterium</taxon>
    </lineage>
</organism>
<gene>
    <name evidence="7" type="ORF">BXY80_1496</name>
</gene>
<evidence type="ECO:0000259" key="6">
    <source>
        <dbReference type="Pfam" id="PF04932"/>
    </source>
</evidence>
<feature type="domain" description="O-antigen ligase-related" evidence="6">
    <location>
        <begin position="165"/>
        <end position="298"/>
    </location>
</feature>
<reference evidence="7 8" key="1">
    <citation type="submission" date="2018-09" db="EMBL/GenBank/DDBJ databases">
        <title>Genomic Encyclopedia of Archaeal and Bacterial Type Strains, Phase II (KMG-II): from individual species to whole genera.</title>
        <authorList>
            <person name="Goeker M."/>
        </authorList>
    </citation>
    <scope>NUCLEOTIDE SEQUENCE [LARGE SCALE GENOMIC DNA]</scope>
    <source>
        <strain evidence="7 8">DSM 26283</strain>
    </source>
</reference>
<keyword evidence="7" id="KW-0436">Ligase</keyword>
<dbReference type="Pfam" id="PF04932">
    <property type="entry name" value="Wzy_C"/>
    <property type="match status" value="1"/>
</dbReference>
<dbReference type="GO" id="GO:0016874">
    <property type="term" value="F:ligase activity"/>
    <property type="evidence" value="ECO:0007669"/>
    <property type="project" value="UniProtKB-KW"/>
</dbReference>
<evidence type="ECO:0000256" key="3">
    <source>
        <dbReference type="ARBA" id="ARBA00022989"/>
    </source>
</evidence>
<comment type="caution">
    <text evidence="7">The sequence shown here is derived from an EMBL/GenBank/DDBJ whole genome shotgun (WGS) entry which is preliminary data.</text>
</comment>
<feature type="transmembrane region" description="Helical" evidence="5">
    <location>
        <begin position="7"/>
        <end position="24"/>
    </location>
</feature>
<sequence>MKIIRIILLMLLLWNLPSIALFAYNPSLGSLLSYSTIGLLGLYYLFETKTTPNWWIIILSLFYFIISSFQYYEPFSDYIRETVKYFVFVIGGYELVKRVSKEELSFFIFLGSLSLVVEAFLFPSNFGRYSGFYLNPNQAGFICISGYALAYSLKNTSIKLLGQFVFTLMGLLTFSRTFVVIWLLLNIISLRISIKNIRILGVGVLIFSSLVFIDEVVGLNNPRFKQLKNIVTNKSVSVNEINDDSRTYTWAKFYDKILESPVFGNGYGTLSGKIGQGTHNTYLMIIGESGIIPFTIFLAYIGYLFYWSFFLFKKAPYLIMQTIAVALYLLTDHNFFVNYYIILITMWIQYQIVIQKKLFTDIENQMETKKIET</sequence>
<proteinExistence type="predicted"/>
<dbReference type="PANTHER" id="PTHR37422:SF13">
    <property type="entry name" value="LIPOPOLYSACCHARIDE BIOSYNTHESIS PROTEIN PA4999-RELATED"/>
    <property type="match status" value="1"/>
</dbReference>
<keyword evidence="8" id="KW-1185">Reference proteome</keyword>
<dbReference type="InterPro" id="IPR051533">
    <property type="entry name" value="WaaL-like"/>
</dbReference>
<dbReference type="AlphaFoldDB" id="A0A420DMC3"/>
<dbReference type="GO" id="GO:0016020">
    <property type="term" value="C:membrane"/>
    <property type="evidence" value="ECO:0007669"/>
    <property type="project" value="UniProtKB-SubCell"/>
</dbReference>
<evidence type="ECO:0000313" key="8">
    <source>
        <dbReference type="Proteomes" id="UP000284892"/>
    </source>
</evidence>